<organism evidence="2 3">
    <name type="scientific">Paenibacillus mendelii</name>
    <dbReference type="NCBI Taxonomy" id="206163"/>
    <lineage>
        <taxon>Bacteria</taxon>
        <taxon>Bacillati</taxon>
        <taxon>Bacillota</taxon>
        <taxon>Bacilli</taxon>
        <taxon>Bacillales</taxon>
        <taxon>Paenibacillaceae</taxon>
        <taxon>Paenibacillus</taxon>
    </lineage>
</organism>
<feature type="region of interest" description="Disordered" evidence="1">
    <location>
        <begin position="65"/>
        <end position="116"/>
    </location>
</feature>
<proteinExistence type="predicted"/>
<accession>A0ABV6J7N1</accession>
<evidence type="ECO:0000313" key="2">
    <source>
        <dbReference type="EMBL" id="MFC0391894.1"/>
    </source>
</evidence>
<dbReference type="Proteomes" id="UP001589818">
    <property type="component" value="Unassembled WGS sequence"/>
</dbReference>
<name>A0ABV6J7N1_9BACL</name>
<evidence type="ECO:0000313" key="3">
    <source>
        <dbReference type="Proteomes" id="UP001589818"/>
    </source>
</evidence>
<gene>
    <name evidence="2" type="ORF">ACFFJ8_11035</name>
</gene>
<evidence type="ECO:0000256" key="1">
    <source>
        <dbReference type="SAM" id="MobiDB-lite"/>
    </source>
</evidence>
<feature type="compositionally biased region" description="Acidic residues" evidence="1">
    <location>
        <begin position="102"/>
        <end position="116"/>
    </location>
</feature>
<dbReference type="EMBL" id="JBHLVF010000013">
    <property type="protein sequence ID" value="MFC0391894.1"/>
    <property type="molecule type" value="Genomic_DNA"/>
</dbReference>
<sequence length="116" mass="12632">MKKTKEPGGNISLKTKKNEDPAIMQWLNAQTNLMDSIRYLIENEIRQNGVRNLQAFVPAERAFGASSQPLSNTGVPASGAAGFQQEVAAGIEEPESQTPEPAAEDDIDDDDIESWT</sequence>
<keyword evidence="3" id="KW-1185">Reference proteome</keyword>
<dbReference type="RefSeq" id="WP_204820255.1">
    <property type="nucleotide sequence ID" value="NZ_JANHOF010000007.1"/>
</dbReference>
<reference evidence="2 3" key="1">
    <citation type="submission" date="2024-09" db="EMBL/GenBank/DDBJ databases">
        <authorList>
            <person name="Sun Q."/>
            <person name="Mori K."/>
        </authorList>
    </citation>
    <scope>NUCLEOTIDE SEQUENCE [LARGE SCALE GENOMIC DNA]</scope>
    <source>
        <strain evidence="2 3">CCM 4839</strain>
    </source>
</reference>
<protein>
    <submittedName>
        <fullName evidence="2">Uncharacterized protein</fullName>
    </submittedName>
</protein>
<comment type="caution">
    <text evidence="2">The sequence shown here is derived from an EMBL/GenBank/DDBJ whole genome shotgun (WGS) entry which is preliminary data.</text>
</comment>
<feature type="compositionally biased region" description="Polar residues" evidence="1">
    <location>
        <begin position="65"/>
        <end position="75"/>
    </location>
</feature>